<feature type="transmembrane region" description="Helical" evidence="1">
    <location>
        <begin position="172"/>
        <end position="189"/>
    </location>
</feature>
<dbReference type="EC" id="3.4.-.-" evidence="3"/>
<keyword evidence="3" id="KW-0378">Hydrolase</keyword>
<name>A0ABW3S8N4_9BACL</name>
<dbReference type="RefSeq" id="WP_240267754.1">
    <property type="nucleotide sequence ID" value="NZ_JAKSXN010000004.1"/>
</dbReference>
<dbReference type="Pfam" id="PF02517">
    <property type="entry name" value="Rce1-like"/>
    <property type="match status" value="1"/>
</dbReference>
<keyword evidence="4" id="KW-1185">Reference proteome</keyword>
<evidence type="ECO:0000313" key="3">
    <source>
        <dbReference type="EMBL" id="MFD1180567.1"/>
    </source>
</evidence>
<comment type="caution">
    <text evidence="3">The sequence shown here is derived from an EMBL/GenBank/DDBJ whole genome shotgun (WGS) entry which is preliminary data.</text>
</comment>
<organism evidence="3 4">
    <name type="scientific">Paenibacillus timonensis</name>
    <dbReference type="NCBI Taxonomy" id="225915"/>
    <lineage>
        <taxon>Bacteria</taxon>
        <taxon>Bacillati</taxon>
        <taxon>Bacillota</taxon>
        <taxon>Bacilli</taxon>
        <taxon>Bacillales</taxon>
        <taxon>Paenibacillaceae</taxon>
        <taxon>Paenibacillus</taxon>
    </lineage>
</organism>
<feature type="domain" description="CAAX prenyl protease 2/Lysostaphin resistance protein A-like" evidence="2">
    <location>
        <begin position="113"/>
        <end position="209"/>
    </location>
</feature>
<feature type="transmembrane region" description="Helical" evidence="1">
    <location>
        <begin position="113"/>
        <end position="135"/>
    </location>
</feature>
<protein>
    <submittedName>
        <fullName evidence="3">CPBP family intramembrane glutamic endopeptidase</fullName>
        <ecNumber evidence="3">3.4.-.-</ecNumber>
    </submittedName>
</protein>
<keyword evidence="1" id="KW-0812">Transmembrane</keyword>
<keyword evidence="1" id="KW-1133">Transmembrane helix</keyword>
<sequence>MSEKFITKHPYLAAVIAALICTFLTAVGSAAAQVAELAEVPSYLVMTASVVLSILVGLWLLRRSRISAEEIGFRRPASGSVRSIWLGVPLLLLEVIPLVAYGPDAYTRPGAEYAVLALFTIMVGFNEELYFRGLAFSFLSRLTRKQAVIGSSIVFGVLHAANALSGTNPVEVLLQIVFAFLVGIVLALIVSITRSLWIGIVWHAVHNFLSFGTEVVFDQTALMVVSAQLAILLIFTVGLWKRGTAAA</sequence>
<keyword evidence="1" id="KW-0472">Membrane</keyword>
<dbReference type="PANTHER" id="PTHR39430">
    <property type="entry name" value="MEMBRANE-ASSOCIATED PROTEASE-RELATED"/>
    <property type="match status" value="1"/>
</dbReference>
<dbReference type="GO" id="GO:0016787">
    <property type="term" value="F:hydrolase activity"/>
    <property type="evidence" value="ECO:0007669"/>
    <property type="project" value="UniProtKB-KW"/>
</dbReference>
<feature type="transmembrane region" description="Helical" evidence="1">
    <location>
        <begin position="42"/>
        <end position="61"/>
    </location>
</feature>
<dbReference type="Proteomes" id="UP001597211">
    <property type="component" value="Unassembled WGS sequence"/>
</dbReference>
<reference evidence="4" key="1">
    <citation type="journal article" date="2019" name="Int. J. Syst. Evol. Microbiol.">
        <title>The Global Catalogue of Microorganisms (GCM) 10K type strain sequencing project: providing services to taxonomists for standard genome sequencing and annotation.</title>
        <authorList>
            <consortium name="The Broad Institute Genomics Platform"/>
            <consortium name="The Broad Institute Genome Sequencing Center for Infectious Disease"/>
            <person name="Wu L."/>
            <person name="Ma J."/>
        </authorList>
    </citation>
    <scope>NUCLEOTIDE SEQUENCE [LARGE SCALE GENOMIC DNA]</scope>
    <source>
        <strain evidence="4">CCUG 48216</strain>
    </source>
</reference>
<dbReference type="PANTHER" id="PTHR39430:SF1">
    <property type="entry name" value="PROTEASE"/>
    <property type="match status" value="1"/>
</dbReference>
<evidence type="ECO:0000256" key="1">
    <source>
        <dbReference type="SAM" id="Phobius"/>
    </source>
</evidence>
<feature type="transmembrane region" description="Helical" evidence="1">
    <location>
        <begin position="219"/>
        <end position="240"/>
    </location>
</feature>
<feature type="transmembrane region" description="Helical" evidence="1">
    <location>
        <begin position="82"/>
        <end position="101"/>
    </location>
</feature>
<evidence type="ECO:0000259" key="2">
    <source>
        <dbReference type="Pfam" id="PF02517"/>
    </source>
</evidence>
<accession>A0ABW3S8N4</accession>
<dbReference type="InterPro" id="IPR003675">
    <property type="entry name" value="Rce1/LyrA-like_dom"/>
</dbReference>
<evidence type="ECO:0000313" key="4">
    <source>
        <dbReference type="Proteomes" id="UP001597211"/>
    </source>
</evidence>
<proteinExistence type="predicted"/>
<dbReference type="EMBL" id="JBHTKZ010000004">
    <property type="protein sequence ID" value="MFD1180567.1"/>
    <property type="molecule type" value="Genomic_DNA"/>
</dbReference>
<gene>
    <name evidence="3" type="ORF">ACFQ2Z_04285</name>
</gene>